<dbReference type="KEGG" id="fmg:HYN48_06735"/>
<gene>
    <name evidence="4" type="ORF">HYN48_06735</name>
</gene>
<reference evidence="4 5" key="1">
    <citation type="submission" date="2018-04" db="EMBL/GenBank/DDBJ databases">
        <title>Genome sequencing of Flavobacterium sp. HYN0048.</title>
        <authorList>
            <person name="Yi H."/>
            <person name="Baek C."/>
        </authorList>
    </citation>
    <scope>NUCLEOTIDE SEQUENCE [LARGE SCALE GENOMIC DNA]</scope>
    <source>
        <strain evidence="4 5">HYN0048</strain>
    </source>
</reference>
<evidence type="ECO:0000256" key="2">
    <source>
        <dbReference type="SAM" id="SignalP"/>
    </source>
</evidence>
<feature type="chain" id="PRO_5015753075" description="Lnb N-terminal periplasmic domain-containing protein" evidence="2">
    <location>
        <begin position="23"/>
        <end position="376"/>
    </location>
</feature>
<dbReference type="AlphaFoldDB" id="A0A2S0RCX5"/>
<feature type="transmembrane region" description="Helical" evidence="1">
    <location>
        <begin position="272"/>
        <end position="293"/>
    </location>
</feature>
<keyword evidence="1" id="KW-1133">Transmembrane helix</keyword>
<accession>A0A2S0RCX5</accession>
<feature type="transmembrane region" description="Helical" evidence="1">
    <location>
        <begin position="325"/>
        <end position="343"/>
    </location>
</feature>
<dbReference type="EMBL" id="CP028811">
    <property type="protein sequence ID" value="AWA29797.1"/>
    <property type="molecule type" value="Genomic_DNA"/>
</dbReference>
<feature type="domain" description="Lnb N-terminal periplasmic" evidence="3">
    <location>
        <begin position="29"/>
        <end position="168"/>
    </location>
</feature>
<evidence type="ECO:0000313" key="5">
    <source>
        <dbReference type="Proteomes" id="UP000244193"/>
    </source>
</evidence>
<proteinExistence type="predicted"/>
<keyword evidence="1" id="KW-0812">Transmembrane</keyword>
<dbReference type="Pfam" id="PF13387">
    <property type="entry name" value="Lnb_N"/>
    <property type="match status" value="1"/>
</dbReference>
<dbReference type="OrthoDB" id="319167at2"/>
<keyword evidence="1" id="KW-0472">Membrane</keyword>
<feature type="transmembrane region" description="Helical" evidence="1">
    <location>
        <begin position="246"/>
        <end position="265"/>
    </location>
</feature>
<organism evidence="4 5">
    <name type="scientific">Flavobacterium magnum</name>
    <dbReference type="NCBI Taxonomy" id="2162713"/>
    <lineage>
        <taxon>Bacteria</taxon>
        <taxon>Pseudomonadati</taxon>
        <taxon>Bacteroidota</taxon>
        <taxon>Flavobacteriia</taxon>
        <taxon>Flavobacteriales</taxon>
        <taxon>Flavobacteriaceae</taxon>
        <taxon>Flavobacterium</taxon>
    </lineage>
</organism>
<evidence type="ECO:0000313" key="4">
    <source>
        <dbReference type="EMBL" id="AWA29797.1"/>
    </source>
</evidence>
<keyword evidence="2" id="KW-0732">Signal</keyword>
<dbReference type="Proteomes" id="UP000244193">
    <property type="component" value="Chromosome"/>
</dbReference>
<feature type="transmembrane region" description="Helical" evidence="1">
    <location>
        <begin position="299"/>
        <end position="318"/>
    </location>
</feature>
<dbReference type="InterPro" id="IPR025178">
    <property type="entry name" value="Lnb_N"/>
</dbReference>
<dbReference type="RefSeq" id="WP_108370381.1">
    <property type="nucleotide sequence ID" value="NZ_CP028811.1"/>
</dbReference>
<feature type="signal peptide" evidence="2">
    <location>
        <begin position="1"/>
        <end position="22"/>
    </location>
</feature>
<evidence type="ECO:0000256" key="1">
    <source>
        <dbReference type="SAM" id="Phobius"/>
    </source>
</evidence>
<sequence length="376" mass="43039">MSRNLTIYFFLLLTFLPSGVFAQGGALSDQAKISVLTCDTGNELYSLFGHTAIRIDDPVNQVDVVFNYGAFDFGTPNFYLKFTKGDLQYFITTSTFEDFCQQYIYENRGVYEQVLNLAPPQKQRIFDELVASLSSADKYYTYKFIDRNCTTKVADRINANIDGKLSLDVKGAKDSNRRIIYGYVANHFYENFGINIMFGARTDENFYKIFLPLQLLESVSKTKNGAKPLTDGVRTINKPVATTPSFSFFNSIWSLVCVLLVIVLANRRIISLTFLTVQALLGLFLISAGMYSLHQEVMWNYNILLFNPLFLLVVGFVLRRKTKWAIRSIFVCYVMLGVYFGFLLNKVQLWMFLPIILTNAILLLRLLTQQKSYCPR</sequence>
<protein>
    <recommendedName>
        <fullName evidence="3">Lnb N-terminal periplasmic domain-containing protein</fullName>
    </recommendedName>
</protein>
<keyword evidence="5" id="KW-1185">Reference proteome</keyword>
<feature type="transmembrane region" description="Helical" evidence="1">
    <location>
        <begin position="349"/>
        <end position="367"/>
    </location>
</feature>
<evidence type="ECO:0000259" key="3">
    <source>
        <dbReference type="Pfam" id="PF13387"/>
    </source>
</evidence>
<name>A0A2S0RCX5_9FLAO</name>